<dbReference type="InterPro" id="IPR050386">
    <property type="entry name" value="Glycosyl_hydrolase_5"/>
</dbReference>
<evidence type="ECO:0000256" key="3">
    <source>
        <dbReference type="ARBA" id="ARBA00023001"/>
    </source>
</evidence>
<evidence type="ECO:0000313" key="10">
    <source>
        <dbReference type="Proteomes" id="UP000615234"/>
    </source>
</evidence>
<evidence type="ECO:0000256" key="6">
    <source>
        <dbReference type="ARBA" id="ARBA00023326"/>
    </source>
</evidence>
<feature type="domain" description="Glycoside hydrolase family 5" evidence="8">
    <location>
        <begin position="27"/>
        <end position="324"/>
    </location>
</feature>
<evidence type="ECO:0000256" key="4">
    <source>
        <dbReference type="ARBA" id="ARBA00023277"/>
    </source>
</evidence>
<keyword evidence="2 7" id="KW-0378">Hydrolase</keyword>
<keyword evidence="4" id="KW-0119">Carbohydrate metabolism</keyword>
<dbReference type="GO" id="GO:0005576">
    <property type="term" value="C:extracellular region"/>
    <property type="evidence" value="ECO:0007669"/>
    <property type="project" value="TreeGrafter"/>
</dbReference>
<name>A0A8I0DU90_9FIRM</name>
<dbReference type="SUPFAM" id="SSF51445">
    <property type="entry name" value="(Trans)glycosidases"/>
    <property type="match status" value="1"/>
</dbReference>
<keyword evidence="3" id="KW-0136">Cellulose degradation</keyword>
<accession>A0A8I0DU90</accession>
<comment type="similarity">
    <text evidence="1 7">Belongs to the glycosyl hydrolase 5 (cellulase A) family.</text>
</comment>
<evidence type="ECO:0000259" key="8">
    <source>
        <dbReference type="Pfam" id="PF00150"/>
    </source>
</evidence>
<dbReference type="GO" id="GO:0008422">
    <property type="term" value="F:beta-glucosidase activity"/>
    <property type="evidence" value="ECO:0007669"/>
    <property type="project" value="TreeGrafter"/>
</dbReference>
<evidence type="ECO:0000256" key="1">
    <source>
        <dbReference type="ARBA" id="ARBA00005641"/>
    </source>
</evidence>
<keyword evidence="10" id="KW-1185">Reference proteome</keyword>
<protein>
    <submittedName>
        <fullName evidence="9">Cellulase family glycosylhydrolase</fullName>
    </submittedName>
</protein>
<dbReference type="GO" id="GO:0009986">
    <property type="term" value="C:cell surface"/>
    <property type="evidence" value="ECO:0007669"/>
    <property type="project" value="TreeGrafter"/>
</dbReference>
<dbReference type="GO" id="GO:0030245">
    <property type="term" value="P:cellulose catabolic process"/>
    <property type="evidence" value="ECO:0007669"/>
    <property type="project" value="UniProtKB-KW"/>
</dbReference>
<reference evidence="9 10" key="1">
    <citation type="submission" date="2020-08" db="EMBL/GenBank/DDBJ databases">
        <title>Genome public.</title>
        <authorList>
            <person name="Liu C."/>
            <person name="Sun Q."/>
        </authorList>
    </citation>
    <scope>NUCLEOTIDE SEQUENCE [LARGE SCALE GENOMIC DNA]</scope>
    <source>
        <strain evidence="9 10">NSJ-10</strain>
    </source>
</reference>
<keyword evidence="6" id="KW-0624">Polysaccharide degradation</keyword>
<dbReference type="AlphaFoldDB" id="A0A8I0DU90"/>
<evidence type="ECO:0000313" key="9">
    <source>
        <dbReference type="EMBL" id="MBC5663219.1"/>
    </source>
</evidence>
<dbReference type="EMBL" id="JACOOX010000005">
    <property type="protein sequence ID" value="MBC5663219.1"/>
    <property type="molecule type" value="Genomic_DNA"/>
</dbReference>
<dbReference type="PROSITE" id="PS00659">
    <property type="entry name" value="GLYCOSYL_HYDROL_F5"/>
    <property type="match status" value="1"/>
</dbReference>
<dbReference type="InterPro" id="IPR017853">
    <property type="entry name" value="GH"/>
</dbReference>
<dbReference type="Gene3D" id="3.20.20.80">
    <property type="entry name" value="Glycosidases"/>
    <property type="match status" value="1"/>
</dbReference>
<dbReference type="PANTHER" id="PTHR31297">
    <property type="entry name" value="GLUCAN ENDO-1,6-BETA-GLUCOSIDASE B"/>
    <property type="match status" value="1"/>
</dbReference>
<evidence type="ECO:0000256" key="2">
    <source>
        <dbReference type="ARBA" id="ARBA00022801"/>
    </source>
</evidence>
<gene>
    <name evidence="9" type="ORF">H8S09_09990</name>
</gene>
<dbReference type="InterPro" id="IPR018087">
    <property type="entry name" value="Glyco_hydro_5_CS"/>
</dbReference>
<evidence type="ECO:0000256" key="7">
    <source>
        <dbReference type="RuleBase" id="RU361153"/>
    </source>
</evidence>
<dbReference type="InterPro" id="IPR001547">
    <property type="entry name" value="Glyco_hydro_5"/>
</dbReference>
<dbReference type="PANTHER" id="PTHR31297:SF41">
    <property type="entry name" value="ENDOGLUCANASE, PUTATIVE (AFU_ORTHOLOGUE AFUA_5G01830)-RELATED"/>
    <property type="match status" value="1"/>
</dbReference>
<keyword evidence="5 7" id="KW-0326">Glycosidase</keyword>
<evidence type="ECO:0000256" key="5">
    <source>
        <dbReference type="ARBA" id="ARBA00023295"/>
    </source>
</evidence>
<comment type="caution">
    <text evidence="9">The sequence shown here is derived from an EMBL/GenBank/DDBJ whole genome shotgun (WGS) entry which is preliminary data.</text>
</comment>
<sequence>MHMKTWKGYQKGVNLGGWFSQCDYSEDRFNNFITEDDFKELTSWGLDHLRLPVDYNLVETEDGQYKEEGFARIKRALELGHKYGFNMILDLHKTAGYSFDPGEKQSGFFGNEALQERFYRLWEEFAKRFGGYGDKVAFELLNEVVDKEDGAVWAEIAPKCVERIRAYAPATDILIGGYWHNSVQAVRDIPMPMDEHIIYNFHSYDPLLFTHQGAQWVDDMPADYHMEFKGSMEDFCAYAKAHLPAKLAGTLSILDYKGNLDSAYFEDLFADAIAVAKERNVALYCGEYGVIENADPANTVLWYKAIHEVFAKYGIGRAAWSYKEMDFDLRADRLKPVFAELKKYF</sequence>
<dbReference type="Pfam" id="PF00150">
    <property type="entry name" value="Cellulase"/>
    <property type="match status" value="1"/>
</dbReference>
<dbReference type="Proteomes" id="UP000615234">
    <property type="component" value="Unassembled WGS sequence"/>
</dbReference>
<proteinExistence type="inferred from homology"/>
<organism evidence="9 10">
    <name type="scientific">Coprococcus hominis</name>
    <name type="common">ex Liu et al. 2022</name>
    <dbReference type="NCBI Taxonomy" id="2763039"/>
    <lineage>
        <taxon>Bacteria</taxon>
        <taxon>Bacillati</taxon>
        <taxon>Bacillota</taxon>
        <taxon>Clostridia</taxon>
        <taxon>Lachnospirales</taxon>
        <taxon>Lachnospiraceae</taxon>
        <taxon>Coprococcus</taxon>
    </lineage>
</organism>